<dbReference type="InterPro" id="IPR010310">
    <property type="entry name" value="T7SS_ESAT-6-like"/>
</dbReference>
<dbReference type="SUPFAM" id="SSF140453">
    <property type="entry name" value="EsxAB dimer-like"/>
    <property type="match status" value="1"/>
</dbReference>
<dbReference type="Proteomes" id="UP001490365">
    <property type="component" value="Unassembled WGS sequence"/>
</dbReference>
<dbReference type="RefSeq" id="WP_351956400.1">
    <property type="nucleotide sequence ID" value="NZ_JBEOZM010000003.1"/>
</dbReference>
<gene>
    <name evidence="2" type="ORF">ABT211_10815</name>
</gene>
<organism evidence="2 3">
    <name type="scientific">Streptomyces sp. 900105755</name>
    <dbReference type="NCBI Taxonomy" id="3154389"/>
    <lineage>
        <taxon>Bacteria</taxon>
        <taxon>Bacillati</taxon>
        <taxon>Actinomycetota</taxon>
        <taxon>Actinomycetes</taxon>
        <taxon>Kitasatosporales</taxon>
        <taxon>Streptomycetaceae</taxon>
        <taxon>Streptomyces</taxon>
    </lineage>
</organism>
<dbReference type="Pfam" id="PF06013">
    <property type="entry name" value="WXG100"/>
    <property type="match status" value="1"/>
</dbReference>
<evidence type="ECO:0000256" key="1">
    <source>
        <dbReference type="RuleBase" id="RU362001"/>
    </source>
</evidence>
<dbReference type="Gene3D" id="1.10.287.1060">
    <property type="entry name" value="ESAT-6-like"/>
    <property type="match status" value="1"/>
</dbReference>
<evidence type="ECO:0000313" key="2">
    <source>
        <dbReference type="EMBL" id="MER6267777.1"/>
    </source>
</evidence>
<reference evidence="2 3" key="1">
    <citation type="submission" date="2024-06" db="EMBL/GenBank/DDBJ databases">
        <title>The Natural Products Discovery Center: Release of the First 8490 Sequenced Strains for Exploring Actinobacteria Biosynthetic Diversity.</title>
        <authorList>
            <person name="Kalkreuter E."/>
            <person name="Kautsar S.A."/>
            <person name="Yang D."/>
            <person name="Bader C.D."/>
            <person name="Teijaro C.N."/>
            <person name="Fluegel L."/>
            <person name="Davis C.M."/>
            <person name="Simpson J.R."/>
            <person name="Lauterbach L."/>
            <person name="Steele A.D."/>
            <person name="Gui C."/>
            <person name="Meng S."/>
            <person name="Li G."/>
            <person name="Viehrig K."/>
            <person name="Ye F."/>
            <person name="Su P."/>
            <person name="Kiefer A.F."/>
            <person name="Nichols A."/>
            <person name="Cepeda A.J."/>
            <person name="Yan W."/>
            <person name="Fan B."/>
            <person name="Jiang Y."/>
            <person name="Adhikari A."/>
            <person name="Zheng C.-J."/>
            <person name="Schuster L."/>
            <person name="Cowan T.M."/>
            <person name="Smanski M.J."/>
            <person name="Chevrette M.G."/>
            <person name="De Carvalho L.P.S."/>
            <person name="Shen B."/>
        </authorList>
    </citation>
    <scope>NUCLEOTIDE SEQUENCE [LARGE SCALE GENOMIC DNA]</scope>
    <source>
        <strain evidence="2 3">NPDC001694</strain>
    </source>
</reference>
<proteinExistence type="inferred from homology"/>
<evidence type="ECO:0000313" key="3">
    <source>
        <dbReference type="Proteomes" id="UP001490365"/>
    </source>
</evidence>
<comment type="caution">
    <text evidence="2">The sequence shown here is derived from an EMBL/GenBank/DDBJ whole genome shotgun (WGS) entry which is preliminary data.</text>
</comment>
<dbReference type="EMBL" id="JBEOZM010000003">
    <property type="protein sequence ID" value="MER6267777.1"/>
    <property type="molecule type" value="Genomic_DNA"/>
</dbReference>
<comment type="similarity">
    <text evidence="1">Belongs to the WXG100 family.</text>
</comment>
<protein>
    <recommendedName>
        <fullName evidence="1">ESAT-6-like protein</fullName>
    </recommendedName>
</protein>
<dbReference type="InterPro" id="IPR036689">
    <property type="entry name" value="ESAT-6-like_sf"/>
</dbReference>
<keyword evidence="3" id="KW-1185">Reference proteome</keyword>
<accession>A0ABV1TE03</accession>
<name>A0ABV1TE03_9ACTN</name>
<sequence length="107" mass="11704">MTDFKVTPEYISEAAASCDSKAAEIQGQLTDLKNYVTGLEDSWQGIAQTTFQALMQEYDIYSRMLHDALTDIAGGLRGNYVNYSDAEQQNINSINTIEAGLSNANLG</sequence>
<dbReference type="NCBIfam" id="TIGR03930">
    <property type="entry name" value="WXG100_ESAT6"/>
    <property type="match status" value="1"/>
</dbReference>